<evidence type="ECO:0000256" key="1">
    <source>
        <dbReference type="SAM" id="MobiDB-lite"/>
    </source>
</evidence>
<dbReference type="SMART" id="SM00256">
    <property type="entry name" value="FBOX"/>
    <property type="match status" value="1"/>
</dbReference>
<organism evidence="3 4">
    <name type="scientific">Saguinus oedipus</name>
    <name type="common">Cotton-top tamarin</name>
    <name type="synonym">Oedipomidas oedipus</name>
    <dbReference type="NCBI Taxonomy" id="9490"/>
    <lineage>
        <taxon>Eukaryota</taxon>
        <taxon>Metazoa</taxon>
        <taxon>Chordata</taxon>
        <taxon>Craniata</taxon>
        <taxon>Vertebrata</taxon>
        <taxon>Euteleostomi</taxon>
        <taxon>Mammalia</taxon>
        <taxon>Eutheria</taxon>
        <taxon>Euarchontoglires</taxon>
        <taxon>Primates</taxon>
        <taxon>Haplorrhini</taxon>
        <taxon>Platyrrhini</taxon>
        <taxon>Cebidae</taxon>
        <taxon>Callitrichinae</taxon>
        <taxon>Saguinus</taxon>
    </lineage>
</organism>
<reference evidence="3 4" key="1">
    <citation type="submission" date="2023-05" db="EMBL/GenBank/DDBJ databases">
        <title>B98-5 Cell Line De Novo Hybrid Assembly: An Optical Mapping Approach.</title>
        <authorList>
            <person name="Kananen K."/>
            <person name="Auerbach J.A."/>
            <person name="Kautto E."/>
            <person name="Blachly J.S."/>
        </authorList>
    </citation>
    <scope>NUCLEOTIDE SEQUENCE [LARGE SCALE GENOMIC DNA]</scope>
    <source>
        <strain evidence="3">B95-8</strain>
        <tissue evidence="3">Cell line</tissue>
    </source>
</reference>
<dbReference type="PANTHER" id="PTHR12125">
    <property type="entry name" value="F-BOX ONLY PROTEIN 6-LIKE PROTEIN"/>
    <property type="match status" value="1"/>
</dbReference>
<dbReference type="PANTHER" id="PTHR12125:SF9">
    <property type="entry name" value="F-BOX ONLY PROTEIN 27"/>
    <property type="match status" value="1"/>
</dbReference>
<evidence type="ECO:0000259" key="2">
    <source>
        <dbReference type="PROSITE" id="PS50181"/>
    </source>
</evidence>
<dbReference type="InterPro" id="IPR036047">
    <property type="entry name" value="F-box-like_dom_sf"/>
</dbReference>
<dbReference type="Pfam" id="PF00646">
    <property type="entry name" value="F-box"/>
    <property type="match status" value="1"/>
</dbReference>
<sequence>MGASASRCRAARVPAPELEPEGALDLSQMPPELLLMVLSHVPPRTLLGRCRQVCRGWRDLVDSQALWLLILARDHSATGRTLLQLARSCQSPSRNARPCPLGRFCARRPIGRNLIRNPCGQGGIPEEVVQDAECGGGAGGAGPHWDRWEECKGRGLTGINGRSGRDGASLGSQKGRGLTGSSGRSGRGGVSLGSVRGVEGTGPHWDQWEG</sequence>
<dbReference type="EMBL" id="JASSZA010000019">
    <property type="protein sequence ID" value="KAK2088398.1"/>
    <property type="molecule type" value="Genomic_DNA"/>
</dbReference>
<feature type="domain" description="F-box" evidence="2">
    <location>
        <begin position="23"/>
        <end position="70"/>
    </location>
</feature>
<proteinExistence type="predicted"/>
<dbReference type="InterPro" id="IPR039752">
    <property type="entry name" value="F-box_only"/>
</dbReference>
<dbReference type="InterPro" id="IPR001810">
    <property type="entry name" value="F-box_dom"/>
</dbReference>
<evidence type="ECO:0000313" key="3">
    <source>
        <dbReference type="EMBL" id="KAK2088398.1"/>
    </source>
</evidence>
<dbReference type="PROSITE" id="PS50181">
    <property type="entry name" value="FBOX"/>
    <property type="match status" value="1"/>
</dbReference>
<dbReference type="Gene3D" id="1.20.1280.50">
    <property type="match status" value="1"/>
</dbReference>
<evidence type="ECO:0000313" key="4">
    <source>
        <dbReference type="Proteomes" id="UP001266305"/>
    </source>
</evidence>
<dbReference type="Proteomes" id="UP001266305">
    <property type="component" value="Unassembled WGS sequence"/>
</dbReference>
<accession>A0ABQ9TUD1</accession>
<name>A0ABQ9TUD1_SAGOE</name>
<dbReference type="SUPFAM" id="SSF81383">
    <property type="entry name" value="F-box domain"/>
    <property type="match status" value="1"/>
</dbReference>
<protein>
    <recommendedName>
        <fullName evidence="2">F-box domain-containing protein</fullName>
    </recommendedName>
</protein>
<feature type="region of interest" description="Disordered" evidence="1">
    <location>
        <begin position="156"/>
        <end position="210"/>
    </location>
</feature>
<gene>
    <name evidence="3" type="ORF">P7K49_034305</name>
</gene>
<keyword evidence="4" id="KW-1185">Reference proteome</keyword>
<comment type="caution">
    <text evidence="3">The sequence shown here is derived from an EMBL/GenBank/DDBJ whole genome shotgun (WGS) entry which is preliminary data.</text>
</comment>
<feature type="compositionally biased region" description="Gly residues" evidence="1">
    <location>
        <begin position="177"/>
        <end position="191"/>
    </location>
</feature>